<dbReference type="AlphaFoldDB" id="A0AAN6TQM6"/>
<proteinExistence type="predicted"/>
<protein>
    <submittedName>
        <fullName evidence="1">Uncharacterized protein</fullName>
    </submittedName>
</protein>
<organism evidence="1 2">
    <name type="scientific">Parathielavia appendiculata</name>
    <dbReference type="NCBI Taxonomy" id="2587402"/>
    <lineage>
        <taxon>Eukaryota</taxon>
        <taxon>Fungi</taxon>
        <taxon>Dikarya</taxon>
        <taxon>Ascomycota</taxon>
        <taxon>Pezizomycotina</taxon>
        <taxon>Sordariomycetes</taxon>
        <taxon>Sordariomycetidae</taxon>
        <taxon>Sordariales</taxon>
        <taxon>Chaetomiaceae</taxon>
        <taxon>Parathielavia</taxon>
    </lineage>
</organism>
<evidence type="ECO:0000313" key="2">
    <source>
        <dbReference type="Proteomes" id="UP001302602"/>
    </source>
</evidence>
<dbReference type="GeneID" id="87823846"/>
<comment type="caution">
    <text evidence="1">The sequence shown here is derived from an EMBL/GenBank/DDBJ whole genome shotgun (WGS) entry which is preliminary data.</text>
</comment>
<reference evidence="1" key="2">
    <citation type="submission" date="2023-05" db="EMBL/GenBank/DDBJ databases">
        <authorList>
            <consortium name="Lawrence Berkeley National Laboratory"/>
            <person name="Steindorff A."/>
            <person name="Hensen N."/>
            <person name="Bonometti L."/>
            <person name="Westerberg I."/>
            <person name="Brannstrom I.O."/>
            <person name="Guillou S."/>
            <person name="Cros-Aarteil S."/>
            <person name="Calhoun S."/>
            <person name="Haridas S."/>
            <person name="Kuo A."/>
            <person name="Mondo S."/>
            <person name="Pangilinan J."/>
            <person name="Riley R."/>
            <person name="Labutti K."/>
            <person name="Andreopoulos B."/>
            <person name="Lipzen A."/>
            <person name="Chen C."/>
            <person name="Yanf M."/>
            <person name="Daum C."/>
            <person name="Ng V."/>
            <person name="Clum A."/>
            <person name="Ohm R."/>
            <person name="Martin F."/>
            <person name="Silar P."/>
            <person name="Natvig D."/>
            <person name="Lalanne C."/>
            <person name="Gautier V."/>
            <person name="Ament-Velasquez S.L."/>
            <person name="Kruys A."/>
            <person name="Hutchinson M.I."/>
            <person name="Powell A.J."/>
            <person name="Barry K."/>
            <person name="Miller A.N."/>
            <person name="Grigoriev I.V."/>
            <person name="Debuchy R."/>
            <person name="Gladieux P."/>
            <person name="Thoren M.H."/>
            <person name="Johannesson H."/>
        </authorList>
    </citation>
    <scope>NUCLEOTIDE SEQUENCE</scope>
    <source>
        <strain evidence="1">CBS 731.68</strain>
    </source>
</reference>
<evidence type="ECO:0000313" key="1">
    <source>
        <dbReference type="EMBL" id="KAK4118375.1"/>
    </source>
</evidence>
<reference evidence="1" key="1">
    <citation type="journal article" date="2023" name="Mol. Phylogenet. Evol.">
        <title>Genome-scale phylogeny and comparative genomics of the fungal order Sordariales.</title>
        <authorList>
            <person name="Hensen N."/>
            <person name="Bonometti L."/>
            <person name="Westerberg I."/>
            <person name="Brannstrom I.O."/>
            <person name="Guillou S."/>
            <person name="Cros-Aarteil S."/>
            <person name="Calhoun S."/>
            <person name="Haridas S."/>
            <person name="Kuo A."/>
            <person name="Mondo S."/>
            <person name="Pangilinan J."/>
            <person name="Riley R."/>
            <person name="LaButti K."/>
            <person name="Andreopoulos B."/>
            <person name="Lipzen A."/>
            <person name="Chen C."/>
            <person name="Yan M."/>
            <person name="Daum C."/>
            <person name="Ng V."/>
            <person name="Clum A."/>
            <person name="Steindorff A."/>
            <person name="Ohm R.A."/>
            <person name="Martin F."/>
            <person name="Silar P."/>
            <person name="Natvig D.O."/>
            <person name="Lalanne C."/>
            <person name="Gautier V."/>
            <person name="Ament-Velasquez S.L."/>
            <person name="Kruys A."/>
            <person name="Hutchinson M.I."/>
            <person name="Powell A.J."/>
            <person name="Barry K."/>
            <person name="Miller A.N."/>
            <person name="Grigoriev I.V."/>
            <person name="Debuchy R."/>
            <person name="Gladieux P."/>
            <person name="Hiltunen Thoren M."/>
            <person name="Johannesson H."/>
        </authorList>
    </citation>
    <scope>NUCLEOTIDE SEQUENCE</scope>
    <source>
        <strain evidence="1">CBS 731.68</strain>
    </source>
</reference>
<keyword evidence="2" id="KW-1185">Reference proteome</keyword>
<gene>
    <name evidence="1" type="ORF">N657DRAFT_375219</name>
</gene>
<name>A0AAN6TQM6_9PEZI</name>
<dbReference type="RefSeq" id="XP_062642148.1">
    <property type="nucleotide sequence ID" value="XM_062787076.1"/>
</dbReference>
<accession>A0AAN6TQM6</accession>
<sequence>MRHPSHTTLSILSLVIDGTCRTLFLQSALLYEVATSPRALLGLKPAFGHTSSSCWARLLLMSVQEQHLGWLRELFKVFPDVVHEIF</sequence>
<dbReference type="Proteomes" id="UP001302602">
    <property type="component" value="Unassembled WGS sequence"/>
</dbReference>
<dbReference type="EMBL" id="MU853270">
    <property type="protein sequence ID" value="KAK4118375.1"/>
    <property type="molecule type" value="Genomic_DNA"/>
</dbReference>